<sequence>MLAHAFIPSEYVSEVFEELGEHASDEMLPGLDYFNRNYIIAAQDRRCAVPPHYPPIIVKLVSGNLT</sequence>
<proteinExistence type="predicted"/>
<reference evidence="1 2" key="1">
    <citation type="journal article" date="2022" name="Allergy">
        <title>Genome assembly and annotation of Periplaneta americana reveal a comprehensive cockroach allergen profile.</title>
        <authorList>
            <person name="Wang L."/>
            <person name="Xiong Q."/>
            <person name="Saelim N."/>
            <person name="Wang L."/>
            <person name="Nong W."/>
            <person name="Wan A.T."/>
            <person name="Shi M."/>
            <person name="Liu X."/>
            <person name="Cao Q."/>
            <person name="Hui J.H.L."/>
            <person name="Sookrung N."/>
            <person name="Leung T.F."/>
            <person name="Tungtrongchitr A."/>
            <person name="Tsui S.K.W."/>
        </authorList>
    </citation>
    <scope>NUCLEOTIDE SEQUENCE [LARGE SCALE GENOMIC DNA]</scope>
    <source>
        <strain evidence="1">PWHHKU_190912</strain>
    </source>
</reference>
<accession>A0ABQ8SFB7</accession>
<dbReference type="Proteomes" id="UP001148838">
    <property type="component" value="Unassembled WGS sequence"/>
</dbReference>
<dbReference type="EMBL" id="JAJSOF020000029">
    <property type="protein sequence ID" value="KAJ4432808.1"/>
    <property type="molecule type" value="Genomic_DNA"/>
</dbReference>
<keyword evidence="2" id="KW-1185">Reference proteome</keyword>
<protein>
    <submittedName>
        <fullName evidence="1">Uncharacterized protein</fullName>
    </submittedName>
</protein>
<organism evidence="1 2">
    <name type="scientific">Periplaneta americana</name>
    <name type="common">American cockroach</name>
    <name type="synonym">Blatta americana</name>
    <dbReference type="NCBI Taxonomy" id="6978"/>
    <lineage>
        <taxon>Eukaryota</taxon>
        <taxon>Metazoa</taxon>
        <taxon>Ecdysozoa</taxon>
        <taxon>Arthropoda</taxon>
        <taxon>Hexapoda</taxon>
        <taxon>Insecta</taxon>
        <taxon>Pterygota</taxon>
        <taxon>Neoptera</taxon>
        <taxon>Polyneoptera</taxon>
        <taxon>Dictyoptera</taxon>
        <taxon>Blattodea</taxon>
        <taxon>Blattoidea</taxon>
        <taxon>Blattidae</taxon>
        <taxon>Blattinae</taxon>
        <taxon>Periplaneta</taxon>
    </lineage>
</organism>
<name>A0ABQ8SFB7_PERAM</name>
<evidence type="ECO:0000313" key="2">
    <source>
        <dbReference type="Proteomes" id="UP001148838"/>
    </source>
</evidence>
<evidence type="ECO:0000313" key="1">
    <source>
        <dbReference type="EMBL" id="KAJ4432808.1"/>
    </source>
</evidence>
<gene>
    <name evidence="1" type="ORF">ANN_21447</name>
</gene>
<comment type="caution">
    <text evidence="1">The sequence shown here is derived from an EMBL/GenBank/DDBJ whole genome shotgun (WGS) entry which is preliminary data.</text>
</comment>